<comment type="caution">
    <text evidence="2">Lacks conserved residue(s) required for the propagation of feature annotation.</text>
</comment>
<dbReference type="SUPFAM" id="SSF54593">
    <property type="entry name" value="Glyoxalase/Bleomycin resistance protein/Dihydroxybiphenyl dioxygenase"/>
    <property type="match status" value="1"/>
</dbReference>
<comment type="function">
    <text evidence="2">Catalyzes the conversion of 3-dehydroshikimate to protocatechuate (3,4-dihydroxybenzoate), a common intermediate of quinate and shikimate degradation pathways.</text>
</comment>
<evidence type="ECO:0000313" key="6">
    <source>
        <dbReference type="Proteomes" id="UP000196125"/>
    </source>
</evidence>
<comment type="cofactor">
    <cofactor evidence="2">
        <name>a divalent metal cation</name>
        <dbReference type="ChEBI" id="CHEBI:60240"/>
    </cofactor>
</comment>
<dbReference type="InterPro" id="IPR050312">
    <property type="entry name" value="IolE/XylAMocC-like"/>
</dbReference>
<evidence type="ECO:0000256" key="2">
    <source>
        <dbReference type="HAMAP-Rule" id="MF_02238"/>
    </source>
</evidence>
<keyword evidence="1 2" id="KW-0479">Metal-binding</keyword>
<evidence type="ECO:0000259" key="3">
    <source>
        <dbReference type="PROSITE" id="PS51819"/>
    </source>
</evidence>
<dbReference type="PROSITE" id="PS51819">
    <property type="entry name" value="VOC"/>
    <property type="match status" value="2"/>
</dbReference>
<dbReference type="PANTHER" id="PTHR12110">
    <property type="entry name" value="HYDROXYPYRUVATE ISOMERASE"/>
    <property type="match status" value="1"/>
</dbReference>
<feature type="binding site" evidence="2">
    <location>
        <position position="192"/>
    </location>
    <ligand>
        <name>a divalent metal cation</name>
        <dbReference type="ChEBI" id="CHEBI:60240"/>
        <note>catalytic</note>
    </ligand>
</feature>
<evidence type="ECO:0000313" key="7">
    <source>
        <dbReference type="Proteomes" id="UP001283366"/>
    </source>
</evidence>
<dbReference type="InterPro" id="IPR043700">
    <property type="entry name" value="DSD"/>
</dbReference>
<evidence type="ECO:0000256" key="1">
    <source>
        <dbReference type="ARBA" id="ARBA00022723"/>
    </source>
</evidence>
<keyword evidence="5" id="KW-0560">Oxidoreductase</keyword>
<dbReference type="UniPathway" id="UPA00088"/>
<keyword evidence="7" id="KW-1185">Reference proteome</keyword>
<dbReference type="Pfam" id="PF01261">
    <property type="entry name" value="AP_endonuc_2"/>
    <property type="match status" value="1"/>
</dbReference>
<evidence type="ECO:0000313" key="5">
    <source>
        <dbReference type="EMBL" id="SMS02551.1"/>
    </source>
</evidence>
<dbReference type="InterPro" id="IPR029068">
    <property type="entry name" value="Glyas_Bleomycin-R_OHBP_Dase"/>
</dbReference>
<comment type="pathway">
    <text evidence="2">Aromatic compound metabolism; 3,4-dihydroxybenzoate biosynthesis.</text>
</comment>
<feature type="binding site" evidence="2">
    <location>
        <position position="165"/>
    </location>
    <ligand>
        <name>a divalent metal cation</name>
        <dbReference type="ChEBI" id="CHEBI:60240"/>
        <note>catalytic</note>
    </ligand>
</feature>
<dbReference type="EMBL" id="FXXI01000011">
    <property type="protein sequence ID" value="SMS02551.1"/>
    <property type="molecule type" value="Genomic_DNA"/>
</dbReference>
<keyword evidence="5" id="KW-0223">Dioxygenase</keyword>
<dbReference type="EMBL" id="JAWRCO010000002">
    <property type="protein sequence ID" value="MDW6005238.1"/>
    <property type="molecule type" value="Genomic_DNA"/>
</dbReference>
<feature type="domain" description="VOC" evidence="3">
    <location>
        <begin position="435"/>
        <end position="594"/>
    </location>
</feature>
<proteinExistence type="inferred from homology"/>
<accession>A0A1Y6IZW9</accession>
<organism evidence="5 6">
    <name type="scientific">Vibrio mangrovi</name>
    <dbReference type="NCBI Taxonomy" id="474394"/>
    <lineage>
        <taxon>Bacteria</taxon>
        <taxon>Pseudomonadati</taxon>
        <taxon>Pseudomonadota</taxon>
        <taxon>Gammaproteobacteria</taxon>
        <taxon>Vibrionales</taxon>
        <taxon>Vibrionaceae</taxon>
        <taxon>Vibrio</taxon>
    </lineage>
</organism>
<dbReference type="PANTHER" id="PTHR12110:SF21">
    <property type="entry name" value="XYLOSE ISOMERASE-LIKE TIM BARREL DOMAIN-CONTAINING PROTEIN"/>
    <property type="match status" value="1"/>
</dbReference>
<evidence type="ECO:0000313" key="4">
    <source>
        <dbReference type="EMBL" id="MDW6005238.1"/>
    </source>
</evidence>
<dbReference type="InterPro" id="IPR041736">
    <property type="entry name" value="4OHPhenylPyrv_dOase_N"/>
</dbReference>
<dbReference type="AlphaFoldDB" id="A0A1Y6IZW9"/>
<dbReference type="SUPFAM" id="SSF51658">
    <property type="entry name" value="Xylose isomerase-like"/>
    <property type="match status" value="1"/>
</dbReference>
<dbReference type="RefSeq" id="WP_087482565.1">
    <property type="nucleotide sequence ID" value="NZ_AP024884.1"/>
</dbReference>
<reference evidence="4 7" key="2">
    <citation type="submission" date="2023-11" db="EMBL/GenBank/DDBJ databases">
        <title>Plant-associative lifestyle of Vibrio porteresiae and its evolutionary dynamics.</title>
        <authorList>
            <person name="Rameshkumar N."/>
            <person name="Kirti K."/>
        </authorList>
    </citation>
    <scope>NUCLEOTIDE SEQUENCE [LARGE SCALE GENOMIC DNA]</scope>
    <source>
        <strain evidence="4 7">MSSRF38</strain>
    </source>
</reference>
<keyword evidence="5" id="KW-0670">Pyruvate</keyword>
<protein>
    <recommendedName>
        <fullName evidence="2">3-dehydroshikimate dehydratase</fullName>
        <shortName evidence="2">DSD</shortName>
        <ecNumber evidence="2">4.2.1.118</ecNumber>
    </recommendedName>
</protein>
<dbReference type="GO" id="GO:0051213">
    <property type="term" value="F:dioxygenase activity"/>
    <property type="evidence" value="ECO:0007669"/>
    <property type="project" value="UniProtKB-KW"/>
</dbReference>
<dbReference type="InterPro" id="IPR013022">
    <property type="entry name" value="Xyl_isomerase-like_TIM-brl"/>
</dbReference>
<dbReference type="Pfam" id="PF14696">
    <property type="entry name" value="Glyoxalase_5"/>
    <property type="match status" value="1"/>
</dbReference>
<dbReference type="GO" id="GO:0046872">
    <property type="term" value="F:metal ion binding"/>
    <property type="evidence" value="ECO:0007669"/>
    <property type="project" value="UniProtKB-UniRule"/>
</dbReference>
<keyword evidence="2" id="KW-0456">Lyase</keyword>
<feature type="binding site" evidence="2">
    <location>
        <position position="240"/>
    </location>
    <ligand>
        <name>a divalent metal cation</name>
        <dbReference type="ChEBI" id="CHEBI:60240"/>
        <note>catalytic</note>
    </ligand>
</feature>
<dbReference type="Gene3D" id="3.20.20.150">
    <property type="entry name" value="Divalent-metal-dependent TIM barrel enzymes"/>
    <property type="match status" value="1"/>
</dbReference>
<feature type="binding site" evidence="2">
    <location>
        <position position="134"/>
    </location>
    <ligand>
        <name>a divalent metal cation</name>
        <dbReference type="ChEBI" id="CHEBI:60240"/>
        <note>catalytic</note>
    </ligand>
</feature>
<dbReference type="Proteomes" id="UP000196125">
    <property type="component" value="Unassembled WGS sequence"/>
</dbReference>
<dbReference type="OrthoDB" id="9780241at2"/>
<dbReference type="Gene3D" id="3.10.180.10">
    <property type="entry name" value="2,3-Dihydroxybiphenyl 1,2-Dioxygenase, domain 1"/>
    <property type="match status" value="2"/>
</dbReference>
<dbReference type="GO" id="GO:0046279">
    <property type="term" value="P:3,4-dihydroxybenzoate biosynthetic process"/>
    <property type="evidence" value="ECO:0007669"/>
    <property type="project" value="UniProtKB-UniRule"/>
</dbReference>
<gene>
    <name evidence="5" type="primary">hpd</name>
    <name evidence="4" type="ORF">SBX37_20435</name>
    <name evidence="5" type="ORF">VIM7927_03884</name>
</gene>
<feature type="domain" description="VOC" evidence="3">
    <location>
        <begin position="282"/>
        <end position="404"/>
    </location>
</feature>
<dbReference type="GO" id="GO:0046565">
    <property type="term" value="F:3-dehydroshikimate dehydratase activity"/>
    <property type="evidence" value="ECO:0007669"/>
    <property type="project" value="UniProtKB-UniRule"/>
</dbReference>
<dbReference type="Proteomes" id="UP001283366">
    <property type="component" value="Unassembled WGS sequence"/>
</dbReference>
<comment type="similarity">
    <text evidence="2">Belongs to the bacterial two-domain DSD family.</text>
</comment>
<dbReference type="HAMAP" id="MF_02238">
    <property type="entry name" value="DSD"/>
    <property type="match status" value="1"/>
</dbReference>
<dbReference type="EC" id="4.2.1.118" evidence="2"/>
<comment type="catalytic activity">
    <reaction evidence="2">
        <text>3-dehydroshikimate = 3,4-dihydroxybenzoate + H2O</text>
        <dbReference type="Rhea" id="RHEA:24848"/>
        <dbReference type="ChEBI" id="CHEBI:15377"/>
        <dbReference type="ChEBI" id="CHEBI:16630"/>
        <dbReference type="ChEBI" id="CHEBI:36241"/>
        <dbReference type="EC" id="4.2.1.118"/>
    </reaction>
</comment>
<dbReference type="InterPro" id="IPR037523">
    <property type="entry name" value="VOC_core"/>
</dbReference>
<dbReference type="CDD" id="cd08342">
    <property type="entry name" value="HPPD_N_like"/>
    <property type="match status" value="1"/>
</dbReference>
<name>A0A1Y6IZW9_9VIBR</name>
<reference evidence="5 6" key="1">
    <citation type="submission" date="2017-05" db="EMBL/GenBank/DDBJ databases">
        <authorList>
            <person name="Song R."/>
            <person name="Chenine A.L."/>
            <person name="Ruprecht R.M."/>
        </authorList>
    </citation>
    <scope>NUCLEOTIDE SEQUENCE [LARGE SCALE GENOMIC DNA]</scope>
    <source>
        <strain evidence="5 6">CECT 7927</strain>
    </source>
</reference>
<sequence length="621" mass="70457">MKRSIATVSISGTLEDKFNAAAQAGFDGIEIFENDLTQSAMSPVQVRQLAESLNLEIIALQPFRDFEAMPDALRSKNFYRAQKKFELMHELGTKNLMVCSNVSPFTINDPARAAHDLYELAELANKEGFHISYEALAWGIHTKDYNQAWEIVKQADHDQLGIVLDTFHMFVRGNTLDLLRDEIPLDKISLVQVADAPRLQMDSLYFSRHFRCFPGQGDLPVVDFARCLREKGFQGYLSHEIFNDEFRASSPYEKAVDGMRSLLWLEEQSELPLCDEKTEVPSVENIEFVEVASGGEAGEQFVNLFQALGFQETHRHKSKDITLMRQGDINIVLNREPESQAHQHFEKHGASICALGFAVNRISELLSKLDYYRCSQFQNQTGPGELNIPAIRGVGDSLIYFVENQDNYKFYDIDFAKLAQPDADQPSQRNLGLKAIDHLGQTVAPADYLHTSFHYRSLFDFDITPTQDLPDVYGLVVSRVASNSTHKVRIPINMSMASDASSQRFLKHTNGAGVQQIAFACDDIFAAADQVDKSYVLEIPDNYYRDLEARCQLDEAFLARLKQFNLLYDENADGQFLHFYTREINGVFFEVLQRIGDYGNYGEINAHIRLASQARETAKQR</sequence>
<dbReference type="InterPro" id="IPR036237">
    <property type="entry name" value="Xyl_isomerase-like_sf"/>
</dbReference>